<gene>
    <name evidence="3" type="ORF">CC78DRAFT_594689</name>
</gene>
<evidence type="ECO:0000256" key="2">
    <source>
        <dbReference type="SAM" id="SignalP"/>
    </source>
</evidence>
<dbReference type="OrthoDB" id="3777639at2759"/>
<feature type="compositionally biased region" description="Basic and acidic residues" evidence="1">
    <location>
        <begin position="194"/>
        <end position="209"/>
    </location>
</feature>
<sequence>MRGTTIPLLTVATSLLSIAPTAFAGNSKAIPCVIGNGEEALCDSCEEDKAIEVTAWSNATWAKDFKMPKAPSQTGPGYDVYWKIEEPAEGCRIMLFEPFNTDKGSINPKIPGTIVLSVNHGGCYMVTVGSRGVAAGACCGDECANIGAIPSTASKKVKRELLSPPSRVARSMLATKVEPRVINVDARDDLGIQDKVEHQNAHRTAEPKLVRRGSGGQNPDPFHKKPEAPKPVWNCKAEKKGPSYSKSGIQQVDGRNFPCRTLGCDMTMDFTITTSSSVSSEKSTTFTNSEGFSVDVTVGWMYAGPTATTTIGYNKEFSEALSSSTGLSQTDTNSTSVSWRQQVMPGATYNGWMAPYLICQIYSFSCNDGKEQADMEKCEPWLDGSGKPVGEQSVMTTGSA</sequence>
<name>A0A9P4KE21_9PLEO</name>
<protein>
    <submittedName>
        <fullName evidence="3">Uncharacterized protein</fullName>
    </submittedName>
</protein>
<proteinExistence type="predicted"/>
<feature type="region of interest" description="Disordered" evidence="1">
    <location>
        <begin position="381"/>
        <end position="400"/>
    </location>
</feature>
<accession>A0A9P4KE21</accession>
<reference evidence="4" key="1">
    <citation type="journal article" date="2020" name="Stud. Mycol.">
        <title>101 Dothideomycetes genomes: A test case for predicting lifestyles and emergence of pathogens.</title>
        <authorList>
            <person name="Haridas S."/>
            <person name="Albert R."/>
            <person name="Binder M."/>
            <person name="Bloem J."/>
            <person name="LaButti K."/>
            <person name="Salamov A."/>
            <person name="Andreopoulos B."/>
            <person name="Baker S."/>
            <person name="Barry K."/>
            <person name="Bills G."/>
            <person name="Bluhm B."/>
            <person name="Cannon C."/>
            <person name="Castanera R."/>
            <person name="Culley D."/>
            <person name="Daum C."/>
            <person name="Ezra D."/>
            <person name="Gonzalez J."/>
            <person name="Henrissat B."/>
            <person name="Kuo A."/>
            <person name="Liang C."/>
            <person name="Lipzen A."/>
            <person name="Lutzoni F."/>
            <person name="Magnuson J."/>
            <person name="Mondo S."/>
            <person name="Nolan M."/>
            <person name="Ohm R."/>
            <person name="Pangilinan J."/>
            <person name="Park H.-J."/>
            <person name="Ramirez L."/>
            <person name="Alfaro M."/>
            <person name="Sun H."/>
            <person name="Tritt A."/>
            <person name="Yoshinaga Y."/>
            <person name="Zwiers L.-H."/>
            <person name="Turgeon B."/>
            <person name="Goodwin S."/>
            <person name="Spatafora J."/>
            <person name="Crous P."/>
            <person name="Grigoriev I."/>
        </authorList>
    </citation>
    <scope>NUCLEOTIDE SEQUENCE [LARGE SCALE GENOMIC DNA]</scope>
    <source>
        <strain evidence="4">CBS 304.66</strain>
    </source>
</reference>
<organism evidence="3 4">
    <name type="scientific">Lojkania enalia</name>
    <dbReference type="NCBI Taxonomy" id="147567"/>
    <lineage>
        <taxon>Eukaryota</taxon>
        <taxon>Fungi</taxon>
        <taxon>Dikarya</taxon>
        <taxon>Ascomycota</taxon>
        <taxon>Pezizomycotina</taxon>
        <taxon>Dothideomycetes</taxon>
        <taxon>Pleosporomycetidae</taxon>
        <taxon>Pleosporales</taxon>
        <taxon>Pleosporales incertae sedis</taxon>
        <taxon>Lojkania</taxon>
    </lineage>
</organism>
<dbReference type="Proteomes" id="UP000800093">
    <property type="component" value="Unassembled WGS sequence"/>
</dbReference>
<keyword evidence="2" id="KW-0732">Signal</keyword>
<dbReference type="EMBL" id="ML986595">
    <property type="protein sequence ID" value="KAF2266885.1"/>
    <property type="molecule type" value="Genomic_DNA"/>
</dbReference>
<feature type="region of interest" description="Disordered" evidence="1">
    <location>
        <begin position="194"/>
        <end position="249"/>
    </location>
</feature>
<keyword evidence="4" id="KW-1185">Reference proteome</keyword>
<evidence type="ECO:0000256" key="1">
    <source>
        <dbReference type="SAM" id="MobiDB-lite"/>
    </source>
</evidence>
<feature type="chain" id="PRO_5040297802" evidence="2">
    <location>
        <begin position="25"/>
        <end position="400"/>
    </location>
</feature>
<evidence type="ECO:0000313" key="4">
    <source>
        <dbReference type="Proteomes" id="UP000800093"/>
    </source>
</evidence>
<comment type="caution">
    <text evidence="3">The sequence shown here is derived from an EMBL/GenBank/DDBJ whole genome shotgun (WGS) entry which is preliminary data.</text>
</comment>
<feature type="signal peptide" evidence="2">
    <location>
        <begin position="1"/>
        <end position="24"/>
    </location>
</feature>
<evidence type="ECO:0000313" key="3">
    <source>
        <dbReference type="EMBL" id="KAF2266885.1"/>
    </source>
</evidence>
<dbReference type="AlphaFoldDB" id="A0A9P4KE21"/>